<dbReference type="Proteomes" id="UP001240236">
    <property type="component" value="Unassembled WGS sequence"/>
</dbReference>
<dbReference type="InterPro" id="IPR029068">
    <property type="entry name" value="Glyas_Bleomycin-R_OHBP_Dase"/>
</dbReference>
<sequence length="246" mass="27241">MKKEDLLRATHPTVQFDGLSLDVRNLDSQAAFWHAALGGGTLRPEGPGRARIDRIPRRPDAEILRLRQVPDLSPDGARVHLDLRLAGDQPDELIEAGATVVRKPGDDPWFVMADPEGNQFCAYPAVDERPPGIFELVVKCEVAHDLAKWWGTVLGGRIEQEGEAVLVVGAPEFPWDFMVFDPVPDPRPVRPHLHWHVTLRDETPAELLKHGARLISGPDGDEDGWLLADPEGNRFHARAAETAKPT</sequence>
<name>A0AAE3W5P5_9ACTN</name>
<dbReference type="Pfam" id="PF18029">
    <property type="entry name" value="Glyoxalase_6"/>
    <property type="match status" value="2"/>
</dbReference>
<keyword evidence="3" id="KW-1185">Reference proteome</keyword>
<dbReference type="InterPro" id="IPR041581">
    <property type="entry name" value="Glyoxalase_6"/>
</dbReference>
<accession>A0AAE3W5P5</accession>
<feature type="domain" description="Glyoxalase-like" evidence="1">
    <location>
        <begin position="136"/>
        <end position="236"/>
    </location>
</feature>
<evidence type="ECO:0000313" key="3">
    <source>
        <dbReference type="Proteomes" id="UP001240236"/>
    </source>
</evidence>
<reference evidence="2 3" key="1">
    <citation type="submission" date="2023-07" db="EMBL/GenBank/DDBJ databases">
        <title>Sequencing the genomes of 1000 actinobacteria strains.</title>
        <authorList>
            <person name="Klenk H.-P."/>
        </authorList>
    </citation>
    <scope>NUCLEOTIDE SEQUENCE [LARGE SCALE GENOMIC DNA]</scope>
    <source>
        <strain evidence="2 3">DSM 44709</strain>
    </source>
</reference>
<dbReference type="CDD" id="cd06587">
    <property type="entry name" value="VOC"/>
    <property type="match status" value="1"/>
</dbReference>
<gene>
    <name evidence="2" type="ORF">J2S42_006623</name>
</gene>
<dbReference type="EMBL" id="JAUSUZ010000001">
    <property type="protein sequence ID" value="MDQ0369954.1"/>
    <property type="molecule type" value="Genomic_DNA"/>
</dbReference>
<dbReference type="RefSeq" id="WP_307245566.1">
    <property type="nucleotide sequence ID" value="NZ_JAUSUZ010000001.1"/>
</dbReference>
<feature type="domain" description="Glyoxalase-like" evidence="1">
    <location>
        <begin position="20"/>
        <end position="122"/>
    </location>
</feature>
<protein>
    <recommendedName>
        <fullName evidence="1">Glyoxalase-like domain-containing protein</fullName>
    </recommendedName>
</protein>
<dbReference type="Gene3D" id="3.10.180.10">
    <property type="entry name" value="2,3-Dihydroxybiphenyl 1,2-Dioxygenase, domain 1"/>
    <property type="match status" value="2"/>
</dbReference>
<dbReference type="PANTHER" id="PTHR35908:SF1">
    <property type="entry name" value="CONSERVED PROTEIN"/>
    <property type="match status" value="1"/>
</dbReference>
<dbReference type="PANTHER" id="PTHR35908">
    <property type="entry name" value="HYPOTHETICAL FUSION PROTEIN"/>
    <property type="match status" value="1"/>
</dbReference>
<proteinExistence type="predicted"/>
<evidence type="ECO:0000259" key="1">
    <source>
        <dbReference type="Pfam" id="PF18029"/>
    </source>
</evidence>
<organism evidence="2 3">
    <name type="scientific">Catenuloplanes indicus</name>
    <dbReference type="NCBI Taxonomy" id="137267"/>
    <lineage>
        <taxon>Bacteria</taxon>
        <taxon>Bacillati</taxon>
        <taxon>Actinomycetota</taxon>
        <taxon>Actinomycetes</taxon>
        <taxon>Micromonosporales</taxon>
        <taxon>Micromonosporaceae</taxon>
        <taxon>Catenuloplanes</taxon>
    </lineage>
</organism>
<comment type="caution">
    <text evidence="2">The sequence shown here is derived from an EMBL/GenBank/DDBJ whole genome shotgun (WGS) entry which is preliminary data.</text>
</comment>
<evidence type="ECO:0000313" key="2">
    <source>
        <dbReference type="EMBL" id="MDQ0369954.1"/>
    </source>
</evidence>
<dbReference type="SUPFAM" id="SSF54593">
    <property type="entry name" value="Glyoxalase/Bleomycin resistance protein/Dihydroxybiphenyl dioxygenase"/>
    <property type="match status" value="2"/>
</dbReference>
<dbReference type="AlphaFoldDB" id="A0AAE3W5P5"/>